<accession>A0A1H0P1Q3</accession>
<evidence type="ECO:0000256" key="5">
    <source>
        <dbReference type="ARBA" id="ARBA00024029"/>
    </source>
</evidence>
<organism evidence="6 7">
    <name type="scientific">Desulforhopalus singaporensis</name>
    <dbReference type="NCBI Taxonomy" id="91360"/>
    <lineage>
        <taxon>Bacteria</taxon>
        <taxon>Pseudomonadati</taxon>
        <taxon>Thermodesulfobacteriota</taxon>
        <taxon>Desulfobulbia</taxon>
        <taxon>Desulfobulbales</taxon>
        <taxon>Desulfocapsaceae</taxon>
        <taxon>Desulforhopalus</taxon>
    </lineage>
</organism>
<keyword evidence="3 6" id="KW-0378">Hydrolase</keyword>
<protein>
    <submittedName>
        <fullName evidence="6">Creatinine amidohydrolase</fullName>
    </submittedName>
</protein>
<dbReference type="GO" id="GO:0046872">
    <property type="term" value="F:metal ion binding"/>
    <property type="evidence" value="ECO:0007669"/>
    <property type="project" value="UniProtKB-KW"/>
</dbReference>
<evidence type="ECO:0000256" key="4">
    <source>
        <dbReference type="ARBA" id="ARBA00022833"/>
    </source>
</evidence>
<comment type="cofactor">
    <cofactor evidence="1">
        <name>Zn(2+)</name>
        <dbReference type="ChEBI" id="CHEBI:29105"/>
    </cofactor>
</comment>
<comment type="similarity">
    <text evidence="5">Belongs to the creatininase superfamily.</text>
</comment>
<dbReference type="STRING" id="91360.SAMN05660330_01531"/>
<dbReference type="Pfam" id="PF02633">
    <property type="entry name" value="Creatininase"/>
    <property type="match status" value="1"/>
</dbReference>
<name>A0A1H0P1Q3_9BACT</name>
<proteinExistence type="inferred from homology"/>
<dbReference type="InterPro" id="IPR024087">
    <property type="entry name" value="Creatininase-like_sf"/>
</dbReference>
<dbReference type="AlphaFoldDB" id="A0A1H0P1Q3"/>
<dbReference type="Proteomes" id="UP000199073">
    <property type="component" value="Unassembled WGS sequence"/>
</dbReference>
<dbReference type="PANTHER" id="PTHR35005:SF1">
    <property type="entry name" value="2-AMINO-5-FORMYLAMINO-6-RIBOSYLAMINOPYRIMIDIN-4(3H)-ONE 5'-MONOPHOSPHATE DEFORMYLASE"/>
    <property type="match status" value="1"/>
</dbReference>
<keyword evidence="7" id="KW-1185">Reference proteome</keyword>
<evidence type="ECO:0000313" key="6">
    <source>
        <dbReference type="EMBL" id="SDO98590.1"/>
    </source>
</evidence>
<evidence type="ECO:0000256" key="2">
    <source>
        <dbReference type="ARBA" id="ARBA00022723"/>
    </source>
</evidence>
<sequence length="293" mass="32514">MKTKNTANYDSSPNIHRLLNLSWIEINELDKSRTVVLLPVSPIEEHGPHLPVGTDVFGAEDIAGKTVSYLSQSSPDTHAVLAPVIPLGCAPITADFPGTFPISGNTFKNLISEFCESLTKSGFRYIVIVNHHLDSVHLKAILEAIEKVEQENDVRIVETAGRLLYSDMQLSELEECRNLGLDIRTEMHGDVRETSYILHKDTDLLKLDYHTLKPVLIDIKQGMKEGKKTFREMGATDGYVGSPALANDDLGRIHLEEQGMLIAEMITALLKGESLPEMRPAISAYLKNRVTLN</sequence>
<gene>
    <name evidence="6" type="ORF">SAMN05660330_01531</name>
</gene>
<dbReference type="InterPro" id="IPR003785">
    <property type="entry name" value="Creatininase/forma_Hydrolase"/>
</dbReference>
<evidence type="ECO:0000313" key="7">
    <source>
        <dbReference type="Proteomes" id="UP000199073"/>
    </source>
</evidence>
<dbReference type="GO" id="GO:0009231">
    <property type="term" value="P:riboflavin biosynthetic process"/>
    <property type="evidence" value="ECO:0007669"/>
    <property type="project" value="TreeGrafter"/>
</dbReference>
<reference evidence="6 7" key="1">
    <citation type="submission" date="2016-10" db="EMBL/GenBank/DDBJ databases">
        <authorList>
            <person name="de Groot N.N."/>
        </authorList>
    </citation>
    <scope>NUCLEOTIDE SEQUENCE [LARGE SCALE GENOMIC DNA]</scope>
    <source>
        <strain evidence="6 7">DSM 12130</strain>
    </source>
</reference>
<dbReference type="RefSeq" id="WP_092221446.1">
    <property type="nucleotide sequence ID" value="NZ_FNJI01000008.1"/>
</dbReference>
<dbReference type="GO" id="GO:0016811">
    <property type="term" value="F:hydrolase activity, acting on carbon-nitrogen (but not peptide) bonds, in linear amides"/>
    <property type="evidence" value="ECO:0007669"/>
    <property type="project" value="TreeGrafter"/>
</dbReference>
<dbReference type="OrthoDB" id="9801445at2"/>
<keyword evidence="4" id="KW-0862">Zinc</keyword>
<dbReference type="PANTHER" id="PTHR35005">
    <property type="entry name" value="3-DEHYDRO-SCYLLO-INOSOSE HYDROLASE"/>
    <property type="match status" value="1"/>
</dbReference>
<keyword evidence="2" id="KW-0479">Metal-binding</keyword>
<dbReference type="Gene3D" id="3.40.50.10310">
    <property type="entry name" value="Creatininase"/>
    <property type="match status" value="1"/>
</dbReference>
<evidence type="ECO:0000256" key="1">
    <source>
        <dbReference type="ARBA" id="ARBA00001947"/>
    </source>
</evidence>
<dbReference type="SUPFAM" id="SSF102215">
    <property type="entry name" value="Creatininase"/>
    <property type="match status" value="1"/>
</dbReference>
<dbReference type="EMBL" id="FNJI01000008">
    <property type="protein sequence ID" value="SDO98590.1"/>
    <property type="molecule type" value="Genomic_DNA"/>
</dbReference>
<evidence type="ECO:0000256" key="3">
    <source>
        <dbReference type="ARBA" id="ARBA00022801"/>
    </source>
</evidence>